<dbReference type="SMART" id="SM00216">
    <property type="entry name" value="VWD"/>
    <property type="match status" value="2"/>
</dbReference>
<dbReference type="CDD" id="cd19941">
    <property type="entry name" value="TIL"/>
    <property type="match status" value="3"/>
</dbReference>
<dbReference type="Pfam" id="PF25960">
    <property type="entry name" value="Fn1-VW_OTOGL"/>
    <property type="match status" value="1"/>
</dbReference>
<dbReference type="InterPro" id="IPR050780">
    <property type="entry name" value="Mucin_vWF_Thrombospondin_sf"/>
</dbReference>
<name>A0A3B3UET1_9TELE</name>
<evidence type="ECO:0000313" key="8">
    <source>
        <dbReference type="Proteomes" id="UP000261500"/>
    </source>
</evidence>
<dbReference type="Pfam" id="PF08742">
    <property type="entry name" value="C8"/>
    <property type="match status" value="3"/>
</dbReference>
<dbReference type="InterPro" id="IPR058753">
    <property type="entry name" value="TIL_OTOGL_Mucin"/>
</dbReference>
<evidence type="ECO:0000256" key="5">
    <source>
        <dbReference type="ARBA" id="ARBA00061260"/>
    </source>
</evidence>
<dbReference type="SUPFAM" id="SSF110221">
    <property type="entry name" value="AbfB domain"/>
    <property type="match status" value="1"/>
</dbReference>
<feature type="domain" description="VWFD" evidence="6">
    <location>
        <begin position="373"/>
        <end position="530"/>
    </location>
</feature>
<dbReference type="Pfam" id="PF00094">
    <property type="entry name" value="VWD"/>
    <property type="match status" value="3"/>
</dbReference>
<evidence type="ECO:0000256" key="2">
    <source>
        <dbReference type="ARBA" id="ARBA00022525"/>
    </source>
</evidence>
<dbReference type="GO" id="GO:0046556">
    <property type="term" value="F:alpha-L-arabinofuranosidase activity"/>
    <property type="evidence" value="ECO:0007669"/>
    <property type="project" value="InterPro"/>
</dbReference>
<dbReference type="SMART" id="SM00041">
    <property type="entry name" value="CT"/>
    <property type="match status" value="1"/>
</dbReference>
<keyword evidence="3" id="KW-1015">Disulfide bond</keyword>
<organism evidence="7 8">
    <name type="scientific">Poecilia latipinna</name>
    <name type="common">sailfin molly</name>
    <dbReference type="NCBI Taxonomy" id="48699"/>
    <lineage>
        <taxon>Eukaryota</taxon>
        <taxon>Metazoa</taxon>
        <taxon>Chordata</taxon>
        <taxon>Craniata</taxon>
        <taxon>Vertebrata</taxon>
        <taxon>Euteleostomi</taxon>
        <taxon>Actinopterygii</taxon>
        <taxon>Neopterygii</taxon>
        <taxon>Teleostei</taxon>
        <taxon>Neoteleostei</taxon>
        <taxon>Acanthomorphata</taxon>
        <taxon>Ovalentaria</taxon>
        <taxon>Atherinomorphae</taxon>
        <taxon>Cyprinodontiformes</taxon>
        <taxon>Poeciliidae</taxon>
        <taxon>Poeciliinae</taxon>
        <taxon>Poecilia</taxon>
    </lineage>
</organism>
<dbReference type="PANTHER" id="PTHR11339:SF225">
    <property type="entry name" value="OTOGELIN-LIKE PROTEIN"/>
    <property type="match status" value="1"/>
</dbReference>
<dbReference type="InterPro" id="IPR058755">
    <property type="entry name" value="Fn1-VW_OTOGL"/>
</dbReference>
<dbReference type="SMART" id="SM00832">
    <property type="entry name" value="C8"/>
    <property type="match status" value="3"/>
</dbReference>
<dbReference type="Gene3D" id="2.10.25.10">
    <property type="entry name" value="Laminin"/>
    <property type="match status" value="4"/>
</dbReference>
<feature type="domain" description="VWFD" evidence="6">
    <location>
        <begin position="920"/>
        <end position="1107"/>
    </location>
</feature>
<reference evidence="7" key="1">
    <citation type="submission" date="2025-08" db="UniProtKB">
        <authorList>
            <consortium name="Ensembl"/>
        </authorList>
    </citation>
    <scope>IDENTIFICATION</scope>
</reference>
<comment type="similarity">
    <text evidence="5">Belongs to the otogelin family.</text>
</comment>
<dbReference type="GO" id="GO:0046373">
    <property type="term" value="P:L-arabinose metabolic process"/>
    <property type="evidence" value="ECO:0007669"/>
    <property type="project" value="InterPro"/>
</dbReference>
<evidence type="ECO:0000256" key="4">
    <source>
        <dbReference type="ARBA" id="ARBA00023180"/>
    </source>
</evidence>
<dbReference type="PANTHER" id="PTHR11339">
    <property type="entry name" value="EXTRACELLULAR MATRIX GLYCOPROTEIN RELATED"/>
    <property type="match status" value="1"/>
</dbReference>
<dbReference type="InterPro" id="IPR036084">
    <property type="entry name" value="Ser_inhib-like_sf"/>
</dbReference>
<evidence type="ECO:0000313" key="7">
    <source>
        <dbReference type="Ensembl" id="ENSPLAP00000011266.1"/>
    </source>
</evidence>
<dbReference type="InterPro" id="IPR006207">
    <property type="entry name" value="Cys_knot_C"/>
</dbReference>
<dbReference type="Ensembl" id="ENSPLAT00000018587.1">
    <property type="protein sequence ID" value="ENSPLAP00000011266.1"/>
    <property type="gene ID" value="ENSPLAG00000014401.1"/>
</dbReference>
<evidence type="ECO:0000256" key="3">
    <source>
        <dbReference type="ARBA" id="ARBA00023157"/>
    </source>
</evidence>
<dbReference type="InterPro" id="IPR007934">
    <property type="entry name" value="AbfB_ABD"/>
</dbReference>
<protein>
    <submittedName>
        <fullName evidence="7">Otogelin like</fullName>
    </submittedName>
</protein>
<feature type="domain" description="VWFD" evidence="6">
    <location>
        <begin position="1"/>
        <end position="91"/>
    </location>
</feature>
<dbReference type="InterPro" id="IPR036195">
    <property type="entry name" value="AbfB_ABD_sf"/>
</dbReference>
<dbReference type="GO" id="GO:0031012">
    <property type="term" value="C:extracellular matrix"/>
    <property type="evidence" value="ECO:0007669"/>
    <property type="project" value="TreeGrafter"/>
</dbReference>
<dbReference type="GeneTree" id="ENSGT00940000160698"/>
<dbReference type="SUPFAM" id="SSF57567">
    <property type="entry name" value="Serine protease inhibitors"/>
    <property type="match status" value="4"/>
</dbReference>
<dbReference type="Proteomes" id="UP000261500">
    <property type="component" value="Unplaced"/>
</dbReference>
<dbReference type="Gene3D" id="2.80.10.50">
    <property type="match status" value="1"/>
</dbReference>
<dbReference type="Pfam" id="PF05270">
    <property type="entry name" value="AbfB"/>
    <property type="match status" value="1"/>
</dbReference>
<keyword evidence="2" id="KW-0964">Secreted</keyword>
<dbReference type="PROSITE" id="PS51233">
    <property type="entry name" value="VWFD"/>
    <property type="match status" value="3"/>
</dbReference>
<accession>A0A3B3UET1</accession>
<dbReference type="Pfam" id="PF25962">
    <property type="entry name" value="TIL_OTOGL_Mucin"/>
    <property type="match status" value="1"/>
</dbReference>
<reference evidence="7" key="2">
    <citation type="submission" date="2025-09" db="UniProtKB">
        <authorList>
            <consortium name="Ensembl"/>
        </authorList>
    </citation>
    <scope>IDENTIFICATION</scope>
</reference>
<dbReference type="InterPro" id="IPR002919">
    <property type="entry name" value="TIL_dom"/>
</dbReference>
<comment type="subcellular location">
    <subcellularLocation>
        <location evidence="1">Secreted</location>
    </subcellularLocation>
</comment>
<keyword evidence="8" id="KW-1185">Reference proteome</keyword>
<evidence type="ECO:0000256" key="1">
    <source>
        <dbReference type="ARBA" id="ARBA00004613"/>
    </source>
</evidence>
<evidence type="ECO:0000259" key="6">
    <source>
        <dbReference type="PROSITE" id="PS51233"/>
    </source>
</evidence>
<dbReference type="GO" id="GO:0005615">
    <property type="term" value="C:extracellular space"/>
    <property type="evidence" value="ECO:0007669"/>
    <property type="project" value="TreeGrafter"/>
</dbReference>
<dbReference type="Pfam" id="PF01826">
    <property type="entry name" value="TIL"/>
    <property type="match status" value="2"/>
</dbReference>
<proteinExistence type="inferred from homology"/>
<dbReference type="InterPro" id="IPR014853">
    <property type="entry name" value="VWF/SSPO/ZAN-like_Cys-rich_dom"/>
</dbReference>
<keyword evidence="4" id="KW-0325">Glycoprotein</keyword>
<dbReference type="InterPro" id="IPR001846">
    <property type="entry name" value="VWF_type-D"/>
</dbReference>
<dbReference type="STRING" id="48699.ENSPLAP00000011266"/>
<sequence length="1728" mass="191656">KCVVNVHRLTSVVTQLKTGIGLRLLYDGQGGRVYLQLGSQWRGQTLGLCGTFNGNLRDDFLHGFFCRSPAGMIEGTPQLHANAWKVSSACVAPVNLPIVDPCETNQHNAYYASQCDVLVESVFAPCHGYISPNIYQQQCRYQACRCGSSCLCTALAHYAYLCSKHGVDLNFRSQVSECGVVCLGGMQYHSCVSSCGRSCRGLANTETCSPADCAEGCACLDGSYYDDVRRRCVQLSQCHCYSMGGVSQPGEVTFTASVCVRLNVVEPDSVEEGECPEGKVYHSCREQRGGVACAPTCRNLMLNLTCPPNTLCIPGCVCPPGLVLHQGECYYPENCPCAWLGLEYLPGQVVETSCYRCVCHRGYFNCSYSPCPAVCTVYSDRHYHTFDGLEYDYQTDCQVYLLKSAGETEVSIVAQNKDCYESGIVCMKILVIHVGLTKIYFTDNSESEFEIWNAGYYTVVHFSSQDLTILWDRKTTVHIRAGPHWKGLLSGLCGNFDSVTVNDMTTSSHMEVNNAQTFGNSWALGQCESDYIVERPCERDLGRQPYAKRECALLYSDVFAPCHNVVDVAWFYRNCLTDTCNCNRGGDCECLCTSIAAYAHKCCQQGVTIHWRSPSVCREYAQLGDGPFSLVSAVFNDTMFGVNRTSSAVFPLTRERPGQLPAPGILFNFMITTGLWRNRTSRVPVVSLESAERPNYFFTVSGRSRLQLEQWSRGPEFSRRATFIQHQGLFLPGYASFEVVSQPGVFLTLTRGAARAQRYSTAEGFKTSSSFTLEDSPFVIPYRMMCEWRYQACASPCVHTCSDPDATRCQFLPPVEGCFPRCPKNMVLDEVTRRCVYSEDCEFPKTTPEVTTPTTPLATSPTTLPPTTTCAELICFNGELLFHNSSLHCRYNTAPPQCSLLGLPILINTDPCCPLWQCPCRCTVMSDLRVITFDGNNVALYDNGSYILVNLPRETIIGTVEKCPTSQVNVIAICNFYPPQSPTGGTSGLCFKKLNITTSNYRIIVNRLDRKVTVNYRPAKLPFSRHSLYVEDTGSMYLIHTPGSISIQWYHSTGIMHQNSCLPNLPGCCDGNPEDDLKLPNGTVVREVGDMMLFLQAWRVHLTDETEHTRRVGDNCTTGDCSTCLSMLTQRAFTPCHSKVPPEQFCDIMWAGDLHYKDHQCDFLAAYVAVCYTHQVCISWRRHNFCPLRCPPGKEYQPCVSTCNSRTCLNKDYYEETTCSFIREECVCRSGTILHRADSPYCVTEDRCVCTDNEGNPRAPGEVWNGSTRSCCLYKCMENGSVVAVEPDCSAVPTPLCEREGEYVLDVLEEGSCCPKKICECNMTICDSEAPPCDNGNRLVIGYSALSCCPEYRCECDPMACPPVFAPDCREDQFLVEVRGQKSCCYSYLCVCETCIEPIPSCSHGEILAVDPNTTNSCCPQYHCVCDVNQCPKSSLSCAPGLSLVETAAPGDCCPQHHCECQCEDRALPMCQLVSKQNFYRVHYDHILHVYLCSFTEKAEVCLFQGVTVLGPGQSLVQYFEGELCYTVQCLPYKDPQTGFYAMEITSVNCSQKCGSHQAYVPSTDPQVCCGSCKNISCTFTNENGTAGSSWVENCTRYDCVETAVGAVILASGVICPPFNDSECIQSGGVVQSYVDGCCKTCDDVFPTSHLCPHQVLLLSFQVTVYSCDGKCPSATIFNFNINSHARFCKCCRESGLQTRTVSLYCSRNASMVDYNFQEPLDCSCQWN</sequence>